<dbReference type="Proteomes" id="UP000019131">
    <property type="component" value="Unassembled WGS sequence"/>
</dbReference>
<dbReference type="PROSITE" id="PS51257">
    <property type="entry name" value="PROKAR_LIPOPROTEIN"/>
    <property type="match status" value="1"/>
</dbReference>
<reference evidence="2 3" key="1">
    <citation type="journal article" date="2014" name="Genome Announc.">
        <title>Draft Genome Sequence of Bacteroides reticulotermitis Strain JCM 10512T, Isolated from the Gut of a Termite.</title>
        <authorList>
            <person name="Yuki M."/>
            <person name="Oshima K."/>
            <person name="Suda W."/>
            <person name="Sakamoto M."/>
            <person name="Iida T."/>
            <person name="Hattori M."/>
            <person name="Ohkuma M."/>
        </authorList>
    </citation>
    <scope>NUCLEOTIDE SEQUENCE [LARGE SCALE GENOMIC DNA]</scope>
    <source>
        <strain evidence="2 3">JCM 10512</strain>
    </source>
</reference>
<dbReference type="InterPro" id="IPR033985">
    <property type="entry name" value="SusD-like_N"/>
</dbReference>
<keyword evidence="3" id="KW-1185">Reference proteome</keyword>
<name>W4UP79_9BACE</name>
<gene>
    <name evidence="2" type="ORF">JCM10512_520</name>
</gene>
<protein>
    <recommendedName>
        <fullName evidence="1">SusD-like N-terminal domain-containing protein</fullName>
    </recommendedName>
</protein>
<evidence type="ECO:0000259" key="1">
    <source>
        <dbReference type="Pfam" id="PF14322"/>
    </source>
</evidence>
<dbReference type="STRING" id="1445607.JCM10512_520"/>
<feature type="domain" description="SusD-like N-terminal" evidence="1">
    <location>
        <begin position="22"/>
        <end position="177"/>
    </location>
</feature>
<dbReference type="AlphaFoldDB" id="W4UP79"/>
<evidence type="ECO:0000313" key="2">
    <source>
        <dbReference type="EMBL" id="GAE82324.1"/>
    </source>
</evidence>
<dbReference type="Pfam" id="PF14322">
    <property type="entry name" value="SusD-like_3"/>
    <property type="match status" value="1"/>
</dbReference>
<dbReference type="SUPFAM" id="SSF48452">
    <property type="entry name" value="TPR-like"/>
    <property type="match status" value="1"/>
</dbReference>
<organism evidence="2 3">
    <name type="scientific">Bacteroides reticulotermitis JCM 10512</name>
    <dbReference type="NCBI Taxonomy" id="1445607"/>
    <lineage>
        <taxon>Bacteria</taxon>
        <taxon>Pseudomonadati</taxon>
        <taxon>Bacteroidota</taxon>
        <taxon>Bacteroidia</taxon>
        <taxon>Bacteroidales</taxon>
        <taxon>Bacteroidaceae</taxon>
        <taxon>Bacteroides</taxon>
    </lineage>
</organism>
<dbReference type="EMBL" id="BAIV01000003">
    <property type="protein sequence ID" value="GAE82324.1"/>
    <property type="molecule type" value="Genomic_DNA"/>
</dbReference>
<dbReference type="Gene3D" id="1.25.40.390">
    <property type="match status" value="1"/>
</dbReference>
<dbReference type="RefSeq" id="WP_244436844.1">
    <property type="nucleotide sequence ID" value="NZ_BAIV01000003.1"/>
</dbReference>
<accession>W4UP79</accession>
<evidence type="ECO:0000313" key="3">
    <source>
        <dbReference type="Proteomes" id="UP000019131"/>
    </source>
</evidence>
<sequence>MNKKIIYSAILCLGLSTTSCNDFLNVEPPAGFTPDYVLSSESEIKSLLTGVYSAMTQDNMYGSVFASGLNLNTDVEMSAFSNNTVNSAGSDIACYDVKPYWTILNDTWNAMYKTINITNDIIEGIEVSPLFSKTTGEGNAEVKQMYGEAKTLRAMLYLDLVRVWGDVVFHTKASESDDKFLVGVTDRNQILDFLIEDLIAVEPMMKYAADLDYGVERASREYCQA</sequence>
<proteinExistence type="predicted"/>
<comment type="caution">
    <text evidence="2">The sequence shown here is derived from an EMBL/GenBank/DDBJ whole genome shotgun (WGS) entry which is preliminary data.</text>
</comment>
<dbReference type="InterPro" id="IPR011990">
    <property type="entry name" value="TPR-like_helical_dom_sf"/>
</dbReference>